<evidence type="ECO:0000256" key="3">
    <source>
        <dbReference type="ARBA" id="ARBA00022692"/>
    </source>
</evidence>
<evidence type="ECO:0000256" key="2">
    <source>
        <dbReference type="ARBA" id="ARBA00007511"/>
    </source>
</evidence>
<dbReference type="Proteomes" id="UP000587070">
    <property type="component" value="Unassembled WGS sequence"/>
</dbReference>
<dbReference type="InterPro" id="IPR022301">
    <property type="entry name" value="Integral_membrane_YjbE"/>
</dbReference>
<dbReference type="NCBIfam" id="TIGR03717">
    <property type="entry name" value="R_switched_YjbE"/>
    <property type="match status" value="1"/>
</dbReference>
<dbReference type="AlphaFoldDB" id="A0A840G831"/>
<accession>A0A840G831</accession>
<dbReference type="PANTHER" id="PTHR30238:SF4">
    <property type="entry name" value="SLL1022 PROTEIN"/>
    <property type="match status" value="1"/>
</dbReference>
<feature type="transmembrane region" description="Helical" evidence="6">
    <location>
        <begin position="204"/>
        <end position="221"/>
    </location>
</feature>
<proteinExistence type="inferred from homology"/>
<evidence type="ECO:0000256" key="4">
    <source>
        <dbReference type="ARBA" id="ARBA00022989"/>
    </source>
</evidence>
<protein>
    <submittedName>
        <fullName evidence="7">YjbE family integral membrane protein</fullName>
    </submittedName>
</protein>
<feature type="transmembrane region" description="Helical" evidence="6">
    <location>
        <begin position="12"/>
        <end position="36"/>
    </location>
</feature>
<organism evidence="7 8">
    <name type="scientific">Rhodocyclus tenuis</name>
    <name type="common">Rhodospirillum tenue</name>
    <dbReference type="NCBI Taxonomy" id="1066"/>
    <lineage>
        <taxon>Bacteria</taxon>
        <taxon>Pseudomonadati</taxon>
        <taxon>Pseudomonadota</taxon>
        <taxon>Betaproteobacteria</taxon>
        <taxon>Rhodocyclales</taxon>
        <taxon>Rhodocyclaceae</taxon>
        <taxon>Rhodocyclus</taxon>
    </lineage>
</organism>
<sequence>MPEMFSAPGFWAAVLQIILIDIVLSGDNAVVIALACRNLPPEQRRLGVLWGVAGAVILRIALTFFAVGLLGFPWLKIGGGLLLLWIGIQLLLPEDEDGHDIKPASHLLGAIRTIIVADFVMSLDNVVGVAAAAKGEFVLLLFGLAVSIPLIVWSSQLIMKLMEKHPWIVIGGAGLLGWVAGEMIVADSVWKEWLAATVPLAEHAVPAVGALLVVGVGRWLGSRKSAESDVKLL</sequence>
<evidence type="ECO:0000313" key="7">
    <source>
        <dbReference type="EMBL" id="MBB4246868.1"/>
    </source>
</evidence>
<dbReference type="EMBL" id="JACIGE010000003">
    <property type="protein sequence ID" value="MBB4246868.1"/>
    <property type="molecule type" value="Genomic_DNA"/>
</dbReference>
<dbReference type="GO" id="GO:0016020">
    <property type="term" value="C:membrane"/>
    <property type="evidence" value="ECO:0007669"/>
    <property type="project" value="UniProtKB-SubCell"/>
</dbReference>
<gene>
    <name evidence="7" type="ORF">GGD90_001231</name>
</gene>
<keyword evidence="8" id="KW-1185">Reference proteome</keyword>
<dbReference type="RefSeq" id="WP_153115368.1">
    <property type="nucleotide sequence ID" value="NZ_JACIGE010000003.1"/>
</dbReference>
<comment type="similarity">
    <text evidence="2">Belongs to the TerC family.</text>
</comment>
<evidence type="ECO:0000256" key="5">
    <source>
        <dbReference type="ARBA" id="ARBA00023136"/>
    </source>
</evidence>
<feature type="transmembrane region" description="Helical" evidence="6">
    <location>
        <begin position="165"/>
        <end position="184"/>
    </location>
</feature>
<evidence type="ECO:0000256" key="6">
    <source>
        <dbReference type="SAM" id="Phobius"/>
    </source>
</evidence>
<comment type="subcellular location">
    <subcellularLocation>
        <location evidence="1">Membrane</location>
        <topology evidence="1">Multi-pass membrane protein</topology>
    </subcellularLocation>
</comment>
<dbReference type="InterPro" id="IPR005496">
    <property type="entry name" value="Integral_membrane_TerC"/>
</dbReference>
<dbReference type="Pfam" id="PF03741">
    <property type="entry name" value="TerC"/>
    <property type="match status" value="1"/>
</dbReference>
<comment type="caution">
    <text evidence="7">The sequence shown here is derived from an EMBL/GenBank/DDBJ whole genome shotgun (WGS) entry which is preliminary data.</text>
</comment>
<dbReference type="OrthoDB" id="5295733at2"/>
<dbReference type="PANTHER" id="PTHR30238">
    <property type="entry name" value="MEMBRANE BOUND PREDICTED REDOX MODULATOR"/>
    <property type="match status" value="1"/>
</dbReference>
<keyword evidence="3 6" id="KW-0812">Transmembrane</keyword>
<feature type="transmembrane region" description="Helical" evidence="6">
    <location>
        <begin position="48"/>
        <end position="68"/>
    </location>
</feature>
<evidence type="ECO:0000256" key="1">
    <source>
        <dbReference type="ARBA" id="ARBA00004141"/>
    </source>
</evidence>
<reference evidence="7 8" key="1">
    <citation type="submission" date="2020-08" db="EMBL/GenBank/DDBJ databases">
        <title>Genome sequencing of Purple Non-Sulfur Bacteria from various extreme environments.</title>
        <authorList>
            <person name="Mayer M."/>
        </authorList>
    </citation>
    <scope>NUCLEOTIDE SEQUENCE [LARGE SCALE GENOMIC DNA]</scope>
    <source>
        <strain evidence="7 8">2761</strain>
    </source>
</reference>
<name>A0A840G831_RHOTE</name>
<feature type="transmembrane region" description="Helical" evidence="6">
    <location>
        <begin position="135"/>
        <end position="153"/>
    </location>
</feature>
<keyword evidence="5 6" id="KW-0472">Membrane</keyword>
<evidence type="ECO:0000313" key="8">
    <source>
        <dbReference type="Proteomes" id="UP000587070"/>
    </source>
</evidence>
<keyword evidence="4 6" id="KW-1133">Transmembrane helix</keyword>